<protein>
    <submittedName>
        <fullName evidence="1">Cytidine deaminase</fullName>
    </submittedName>
</protein>
<keyword evidence="2" id="KW-1185">Reference proteome</keyword>
<dbReference type="GO" id="GO:0003824">
    <property type="term" value="F:catalytic activity"/>
    <property type="evidence" value="ECO:0007669"/>
    <property type="project" value="InterPro"/>
</dbReference>
<dbReference type="OrthoDB" id="9795347at2"/>
<dbReference type="InterPro" id="IPR016193">
    <property type="entry name" value="Cytidine_deaminase-like"/>
</dbReference>
<name>A0A1C3ESZ4_9GAMM</name>
<dbReference type="EMBL" id="LYBM01000001">
    <property type="protein sequence ID" value="ODA36273.1"/>
    <property type="molecule type" value="Genomic_DNA"/>
</dbReference>
<dbReference type="CDD" id="cd01283">
    <property type="entry name" value="cytidine_deaminase"/>
    <property type="match status" value="1"/>
</dbReference>
<dbReference type="SUPFAM" id="SSF53927">
    <property type="entry name" value="Cytidine deaminase-like"/>
    <property type="match status" value="1"/>
</dbReference>
<sequence length="139" mass="15546">MDNMEKAENEMYQAAVELVKTRYPRGWGGAAAVRTESGKILTSIAPDTKNDALSLCMEVGAYLEAHRLNEQVTHSLCLFRNSENEEFLILSPCGVCQERLVHWGGDVKAAVTTSENKLVFRTLRELMPHHWSLVNGQAL</sequence>
<dbReference type="NCBIfam" id="NF006155">
    <property type="entry name" value="PRK08298.1"/>
    <property type="match status" value="1"/>
</dbReference>
<organism evidence="1 2">
    <name type="scientific">Veronia pacifica</name>
    <dbReference type="NCBI Taxonomy" id="1080227"/>
    <lineage>
        <taxon>Bacteria</taxon>
        <taxon>Pseudomonadati</taxon>
        <taxon>Pseudomonadota</taxon>
        <taxon>Gammaproteobacteria</taxon>
        <taxon>Vibrionales</taxon>
        <taxon>Vibrionaceae</taxon>
        <taxon>Veronia</taxon>
    </lineage>
</organism>
<dbReference type="RefSeq" id="WP_068898420.1">
    <property type="nucleotide sequence ID" value="NZ_JBHUIF010000002.1"/>
</dbReference>
<dbReference type="AlphaFoldDB" id="A0A1C3ESZ4"/>
<evidence type="ECO:0000313" key="1">
    <source>
        <dbReference type="EMBL" id="ODA36273.1"/>
    </source>
</evidence>
<evidence type="ECO:0000313" key="2">
    <source>
        <dbReference type="Proteomes" id="UP000094936"/>
    </source>
</evidence>
<reference evidence="1 2" key="1">
    <citation type="submission" date="2016-05" db="EMBL/GenBank/DDBJ databases">
        <title>Genomic Taxonomy of the Vibrionaceae.</title>
        <authorList>
            <person name="Gomez-Gil B."/>
            <person name="Enciso-Ibarra J."/>
        </authorList>
    </citation>
    <scope>NUCLEOTIDE SEQUENCE [LARGE SCALE GENOMIC DNA]</scope>
    <source>
        <strain evidence="1 2">CAIM 1920</strain>
    </source>
</reference>
<dbReference type="Gene3D" id="3.40.140.10">
    <property type="entry name" value="Cytidine Deaminase, domain 2"/>
    <property type="match status" value="1"/>
</dbReference>
<accession>A0A1C3ESZ4</accession>
<gene>
    <name evidence="1" type="ORF">A8L45_01350</name>
</gene>
<proteinExistence type="predicted"/>
<comment type="caution">
    <text evidence="1">The sequence shown here is derived from an EMBL/GenBank/DDBJ whole genome shotgun (WGS) entry which is preliminary data.</text>
</comment>
<dbReference type="STRING" id="1080227.A8L45_01350"/>
<dbReference type="Proteomes" id="UP000094936">
    <property type="component" value="Unassembled WGS sequence"/>
</dbReference>